<dbReference type="PANTHER" id="PTHR43105:SF9">
    <property type="entry name" value="NADPH-FE(3+) OXIDOREDUCTASE SUBUNIT ALPHA"/>
    <property type="match status" value="1"/>
</dbReference>
<evidence type="ECO:0000256" key="13">
    <source>
        <dbReference type="ARBA" id="ARBA00023063"/>
    </source>
</evidence>
<dbReference type="PRINTS" id="PR00368">
    <property type="entry name" value="FADPNR"/>
</dbReference>
<comment type="caution">
    <text evidence="15">The sequence shown here is derived from an EMBL/GenBank/DDBJ whole genome shotgun (WGS) entry which is preliminary data.</text>
</comment>
<dbReference type="InterPro" id="IPR041957">
    <property type="entry name" value="CT_Nitrate-R-NapA-like"/>
</dbReference>
<evidence type="ECO:0000256" key="9">
    <source>
        <dbReference type="ARBA" id="ARBA00022827"/>
    </source>
</evidence>
<dbReference type="InterPro" id="IPR009010">
    <property type="entry name" value="Asp_de-COase-like_dom_sf"/>
</dbReference>
<dbReference type="GO" id="GO:0051539">
    <property type="term" value="F:4 iron, 4 sulfur cluster binding"/>
    <property type="evidence" value="ECO:0007669"/>
    <property type="project" value="UniProtKB-KW"/>
</dbReference>
<dbReference type="Gene3D" id="3.50.50.60">
    <property type="entry name" value="FAD/NAD(P)-binding domain"/>
    <property type="match status" value="2"/>
</dbReference>
<keyword evidence="12" id="KW-0411">Iron-sulfur</keyword>
<dbReference type="GO" id="GO:0043546">
    <property type="term" value="F:molybdopterin cofactor binding"/>
    <property type="evidence" value="ECO:0007669"/>
    <property type="project" value="InterPro"/>
</dbReference>
<dbReference type="Gene3D" id="3.40.50.740">
    <property type="match status" value="1"/>
</dbReference>
<evidence type="ECO:0000313" key="15">
    <source>
        <dbReference type="EMBL" id="TCS90154.1"/>
    </source>
</evidence>
<dbReference type="GO" id="GO:0045333">
    <property type="term" value="P:cellular respiration"/>
    <property type="evidence" value="ECO:0007669"/>
    <property type="project" value="UniProtKB-ARBA"/>
</dbReference>
<dbReference type="SUPFAM" id="SSF50692">
    <property type="entry name" value="ADC-like"/>
    <property type="match status" value="1"/>
</dbReference>
<dbReference type="InterPro" id="IPR027467">
    <property type="entry name" value="MopterinOxRdtase_cofactor_BS"/>
</dbReference>
<evidence type="ECO:0000256" key="12">
    <source>
        <dbReference type="ARBA" id="ARBA00023014"/>
    </source>
</evidence>
<dbReference type="SUPFAM" id="SSF53706">
    <property type="entry name" value="Formate dehydrogenase/DMSO reductase, domains 1-3"/>
    <property type="match status" value="1"/>
</dbReference>
<comment type="similarity">
    <text evidence="4">Belongs to the prokaryotic molybdopterin-containing oxidoreductase family. NasA/NapA/NarB subfamily.</text>
</comment>
<keyword evidence="13" id="KW-0534">Nitrate assimilation</keyword>
<evidence type="ECO:0000256" key="2">
    <source>
        <dbReference type="ARBA" id="ARBA00001966"/>
    </source>
</evidence>
<evidence type="ECO:0000256" key="10">
    <source>
        <dbReference type="ARBA" id="ARBA00023002"/>
    </source>
</evidence>
<dbReference type="GO" id="GO:0016020">
    <property type="term" value="C:membrane"/>
    <property type="evidence" value="ECO:0007669"/>
    <property type="project" value="TreeGrafter"/>
</dbReference>
<dbReference type="InterPro" id="IPR041854">
    <property type="entry name" value="BFD-like_2Fe2S-bd_dom_sf"/>
</dbReference>
<keyword evidence="9" id="KW-0274">FAD</keyword>
<accession>A0A4R3KY07</accession>
<dbReference type="PROSITE" id="PS00932">
    <property type="entry name" value="MOLYBDOPTERIN_PROK_3"/>
    <property type="match status" value="1"/>
</dbReference>
<organism evidence="15 16">
    <name type="scientific">Anseongella ginsenosidimutans</name>
    <dbReference type="NCBI Taxonomy" id="496056"/>
    <lineage>
        <taxon>Bacteria</taxon>
        <taxon>Pseudomonadati</taxon>
        <taxon>Bacteroidota</taxon>
        <taxon>Sphingobacteriia</taxon>
        <taxon>Sphingobacteriales</taxon>
        <taxon>Sphingobacteriaceae</taxon>
        <taxon>Anseongella</taxon>
    </lineage>
</organism>
<dbReference type="OrthoDB" id="9792592at2"/>
<dbReference type="PANTHER" id="PTHR43105">
    <property type="entry name" value="RESPIRATORY NITRATE REDUCTASE"/>
    <property type="match status" value="1"/>
</dbReference>
<protein>
    <submittedName>
        <fullName evidence="15">Ferredoxin-nitrate reductase</fullName>
    </submittedName>
</protein>
<keyword evidence="8" id="KW-0479">Metal-binding</keyword>
<keyword evidence="7" id="KW-0285">Flavoprotein</keyword>
<dbReference type="Pfam" id="PF04879">
    <property type="entry name" value="Molybdop_Fe4S4"/>
    <property type="match status" value="1"/>
</dbReference>
<dbReference type="InterPro" id="IPR006657">
    <property type="entry name" value="MoPterin_dinucl-bd_dom"/>
</dbReference>
<gene>
    <name evidence="15" type="ORF">EDD80_101353</name>
</gene>
<dbReference type="InterPro" id="IPR036188">
    <property type="entry name" value="FAD/NAD-bd_sf"/>
</dbReference>
<keyword evidence="16" id="KW-1185">Reference proteome</keyword>
<proteinExistence type="inferred from homology"/>
<dbReference type="InterPro" id="IPR006963">
    <property type="entry name" value="Mopterin_OxRdtase_4Fe-4S_dom"/>
</dbReference>
<dbReference type="CDD" id="cd02754">
    <property type="entry name" value="MopB_Nitrate-R-NapA-like"/>
    <property type="match status" value="1"/>
</dbReference>
<dbReference type="RefSeq" id="WP_132127610.1">
    <property type="nucleotide sequence ID" value="NZ_SMAD01000001.1"/>
</dbReference>
<dbReference type="Gene3D" id="3.40.228.10">
    <property type="entry name" value="Dimethylsulfoxide Reductase, domain 2"/>
    <property type="match status" value="1"/>
</dbReference>
<comment type="cofactor">
    <cofactor evidence="1">
        <name>Mo-bis(molybdopterin guanine dinucleotide)</name>
        <dbReference type="ChEBI" id="CHEBI:60539"/>
    </cofactor>
</comment>
<dbReference type="Pfam" id="PF07992">
    <property type="entry name" value="Pyr_redox_2"/>
    <property type="match status" value="1"/>
</dbReference>
<dbReference type="Pfam" id="PF01568">
    <property type="entry name" value="Molydop_binding"/>
    <property type="match status" value="1"/>
</dbReference>
<keyword evidence="10" id="KW-0560">Oxidoreductase</keyword>
<dbReference type="InterPro" id="IPR006656">
    <property type="entry name" value="Mopterin_OxRdtase"/>
</dbReference>
<dbReference type="PRINTS" id="PR00411">
    <property type="entry name" value="PNDRDTASEI"/>
</dbReference>
<dbReference type="Pfam" id="PF00384">
    <property type="entry name" value="Molybdopterin"/>
    <property type="match status" value="1"/>
</dbReference>
<dbReference type="SUPFAM" id="SSF51905">
    <property type="entry name" value="FAD/NAD(P)-binding domain"/>
    <property type="match status" value="2"/>
</dbReference>
<evidence type="ECO:0000256" key="6">
    <source>
        <dbReference type="ARBA" id="ARBA00022505"/>
    </source>
</evidence>
<keyword evidence="11" id="KW-0408">Iron</keyword>
<dbReference type="InterPro" id="IPR016156">
    <property type="entry name" value="FAD/NAD-linked_Rdtase_dimer_sf"/>
</dbReference>
<evidence type="ECO:0000259" key="14">
    <source>
        <dbReference type="PROSITE" id="PS51669"/>
    </source>
</evidence>
<comment type="cofactor">
    <cofactor evidence="2">
        <name>[4Fe-4S] cluster</name>
        <dbReference type="ChEBI" id="CHEBI:49883"/>
    </cofactor>
</comment>
<reference evidence="15 16" key="1">
    <citation type="submission" date="2019-03" db="EMBL/GenBank/DDBJ databases">
        <title>Genomic Encyclopedia of Type Strains, Phase IV (KMG-IV): sequencing the most valuable type-strain genomes for metagenomic binning, comparative biology and taxonomic classification.</title>
        <authorList>
            <person name="Goeker M."/>
        </authorList>
    </citation>
    <scope>NUCLEOTIDE SEQUENCE [LARGE SCALE GENOMIC DNA]</scope>
    <source>
        <strain evidence="15 16">DSM 21100</strain>
    </source>
</reference>
<dbReference type="InterPro" id="IPR041575">
    <property type="entry name" value="Rubredoxin_C"/>
</dbReference>
<dbReference type="InterPro" id="IPR006655">
    <property type="entry name" value="Mopterin_OxRdtase_prok_CS"/>
</dbReference>
<dbReference type="Gene3D" id="2.40.40.20">
    <property type="match status" value="1"/>
</dbReference>
<evidence type="ECO:0000256" key="7">
    <source>
        <dbReference type="ARBA" id="ARBA00022630"/>
    </source>
</evidence>
<dbReference type="CDD" id="cd19942">
    <property type="entry name" value="Fer2_BFD-like"/>
    <property type="match status" value="1"/>
</dbReference>
<dbReference type="Gene3D" id="2.20.25.90">
    <property type="entry name" value="ADC-like domains"/>
    <property type="match status" value="1"/>
</dbReference>
<dbReference type="Gene3D" id="3.30.390.30">
    <property type="match status" value="1"/>
</dbReference>
<dbReference type="PROSITE" id="PS51669">
    <property type="entry name" value="4FE4S_MOW_BIS_MGD"/>
    <property type="match status" value="1"/>
</dbReference>
<evidence type="ECO:0000313" key="16">
    <source>
        <dbReference type="Proteomes" id="UP000295807"/>
    </source>
</evidence>
<dbReference type="AlphaFoldDB" id="A0A4R3KY07"/>
<feature type="domain" description="4Fe-4S Mo/W bis-MGD-type" evidence="14">
    <location>
        <begin position="6"/>
        <end position="62"/>
    </location>
</feature>
<evidence type="ECO:0000256" key="8">
    <source>
        <dbReference type="ARBA" id="ARBA00022723"/>
    </source>
</evidence>
<dbReference type="GO" id="GO:0046872">
    <property type="term" value="F:metal ion binding"/>
    <property type="evidence" value="ECO:0007669"/>
    <property type="project" value="UniProtKB-KW"/>
</dbReference>
<dbReference type="CDD" id="cd02791">
    <property type="entry name" value="MopB_CT_Nitrate-R-NapA-like"/>
    <property type="match status" value="1"/>
</dbReference>
<dbReference type="GO" id="GO:0042128">
    <property type="term" value="P:nitrate assimilation"/>
    <property type="evidence" value="ECO:0007669"/>
    <property type="project" value="UniProtKB-KW"/>
</dbReference>
<dbReference type="Pfam" id="PF18267">
    <property type="entry name" value="Rubredoxin_C"/>
    <property type="match status" value="1"/>
</dbReference>
<dbReference type="EMBL" id="SMAD01000001">
    <property type="protein sequence ID" value="TCS90154.1"/>
    <property type="molecule type" value="Genomic_DNA"/>
</dbReference>
<evidence type="ECO:0000256" key="1">
    <source>
        <dbReference type="ARBA" id="ARBA00001942"/>
    </source>
</evidence>
<dbReference type="Proteomes" id="UP000295807">
    <property type="component" value="Unassembled WGS sequence"/>
</dbReference>
<dbReference type="Gene3D" id="1.10.10.1100">
    <property type="entry name" value="BFD-like [2Fe-2S]-binding domain"/>
    <property type="match status" value="1"/>
</dbReference>
<dbReference type="SMART" id="SM00926">
    <property type="entry name" value="Molybdop_Fe4S4"/>
    <property type="match status" value="1"/>
</dbReference>
<evidence type="ECO:0000256" key="11">
    <source>
        <dbReference type="ARBA" id="ARBA00023004"/>
    </source>
</evidence>
<sequence length="1180" mass="130277">MMKAKPVNYKSTCSYCGVGCGILVEQDRQGRLRVEGDKDHPVNRGMLCSKGMNLHYAMQDQSDRLLFPQMRWSKGHPLARVSWDTAMKRAAAVFKSLTGKYGPDSVGFYLSGQCLTEEYYLANKLVKGFIGTNNIDTNSRLCMSSAVAAYTQTLGEDTVPVAYEDLEKADCFLVAGANPAWCHPILFRRLENHRQQHPEVRLIVVDPRKTQTCSQADLHLQLIPGTDVYLYHAIARVLIEEGNIDIDFITQHCENFEQYRRPVFEYTVSEAASTCGIEESDIRLAASWIGNAAGFISMWAMGLNQSVIGVNKNLALISLHLLTGKIGRAGSGPLSLTGQPNAMGGREVGGMATLLPAHRRLDNPLHRQEVAAFWKVPAVPERPGLAATKLFEALESGEVKAVWIMCTNPLVSLPNANQVEAALKKARFVVVQDISGQNQAIPYADLVLPAAGHFEKEGTMTNSERRITYLSKVTAPPGEALPDAEILLRFARAMGFKGFGQKNMAEVFAEHAALTRHTNIDISGLSYKRLQEEGSMQWPVPHPQHTGTSRLFENARFFTESGKARFQPVQPLNLSEQTSPSLPLILTTGRIRDQWHTMTKTGKVNKLKQHISKPFAEIHPDDAAARDIREGDVVVVENTRGQVRTRAVLTAAIRKGVVFMPMHWGKLLGQNFSRTNNLTSSLTDPVSKEPDYKFSAVQVKKYVKPRERLIVVGAGAAAYRFINTYRELNREDEIFVFSREKYPFYNRVLLPEYVSDHLAWENLLKFKKGEFEKLDVQLYTENKVVSINRERKTVTDQLGETHSYDKLVLATGSSAFVPRDVPLHLPGVFSMRSRENADQLKTRLHKDAHVLIVGGGLLGLELAASLRETGIQVSIVQLSGRLMERQLDSLASGMLQDFVEEKWIRVFTHDQVQSIEPVAGGAPDSGGPGGLLTARLKSGRKLACDAIVFAIGTRPNMELATACGLETGRGIMVNDYLQTSDPDILAMGEIAEHRGKLNGITAAAEQQADIAARYLNGDLLSYYEGTLSMNILKFSDFDLCSLGIPEIPSGGEGYEEILFIDKSQRYYKKCIIKDDRLEGAILMGDKSEFAEFKSLIESKLELSEKRKELLRSGKAAAPVKGKLVCSCNNVGRGNLEELISGGCENFAELCRVSGAGLGCGSCKPEVKEILADCTASGVLT</sequence>
<dbReference type="InterPro" id="IPR023753">
    <property type="entry name" value="FAD/NAD-binding_dom"/>
</dbReference>
<keyword evidence="5" id="KW-0004">4Fe-4S</keyword>
<name>A0A4R3KY07_9SPHI</name>
<keyword evidence="6" id="KW-0500">Molybdenum</keyword>
<dbReference type="InterPro" id="IPR007419">
    <property type="entry name" value="BFD-like_2Fe2S-bd_dom"/>
</dbReference>
<comment type="cofactor">
    <cofactor evidence="3">
        <name>FAD</name>
        <dbReference type="ChEBI" id="CHEBI:57692"/>
    </cofactor>
</comment>
<dbReference type="PROSITE" id="PS00551">
    <property type="entry name" value="MOLYBDOPTERIN_PROK_1"/>
    <property type="match status" value="1"/>
</dbReference>
<dbReference type="InterPro" id="IPR050123">
    <property type="entry name" value="Prok_molybdopt-oxidoreductase"/>
</dbReference>
<evidence type="ECO:0000256" key="5">
    <source>
        <dbReference type="ARBA" id="ARBA00022485"/>
    </source>
</evidence>
<evidence type="ECO:0000256" key="4">
    <source>
        <dbReference type="ARBA" id="ARBA00008747"/>
    </source>
</evidence>
<dbReference type="GO" id="GO:0016491">
    <property type="term" value="F:oxidoreductase activity"/>
    <property type="evidence" value="ECO:0007669"/>
    <property type="project" value="UniProtKB-KW"/>
</dbReference>
<dbReference type="Pfam" id="PF04324">
    <property type="entry name" value="Fer2_BFD"/>
    <property type="match status" value="1"/>
</dbReference>
<evidence type="ECO:0000256" key="3">
    <source>
        <dbReference type="ARBA" id="ARBA00001974"/>
    </source>
</evidence>